<dbReference type="InterPro" id="IPR036866">
    <property type="entry name" value="RibonucZ/Hydroxyglut_hydro"/>
</dbReference>
<dbReference type="InterPro" id="IPR041636">
    <property type="entry name" value="RNase_J_C"/>
</dbReference>
<dbReference type="AlphaFoldDB" id="A0A160V9C0"/>
<dbReference type="InterPro" id="IPR030854">
    <property type="entry name" value="RNase_J_bac"/>
</dbReference>
<dbReference type="GO" id="GO:0006396">
    <property type="term" value="P:RNA processing"/>
    <property type="evidence" value="ECO:0007669"/>
    <property type="project" value="InterPro"/>
</dbReference>
<evidence type="ECO:0000256" key="4">
    <source>
        <dbReference type="ARBA" id="ARBA00022759"/>
    </source>
</evidence>
<accession>A0A160V9C0</accession>
<dbReference type="Pfam" id="PF22505">
    <property type="entry name" value="RNase_J_b_CASP"/>
    <property type="match status" value="1"/>
</dbReference>
<dbReference type="GO" id="GO:0004521">
    <property type="term" value="F:RNA endonuclease activity"/>
    <property type="evidence" value="ECO:0007669"/>
    <property type="project" value="InterPro"/>
</dbReference>
<evidence type="ECO:0000256" key="1">
    <source>
        <dbReference type="ARBA" id="ARBA00022490"/>
    </source>
</evidence>
<proteinExistence type="inferred from homology"/>
<evidence type="ECO:0000313" key="10">
    <source>
        <dbReference type="EMBL" id="CUV02448.1"/>
    </source>
</evidence>
<keyword evidence="2" id="KW-0540">Nuclease</keyword>
<dbReference type="PIRSF" id="PIRSF004803">
    <property type="entry name" value="RnjA"/>
    <property type="match status" value="1"/>
</dbReference>
<dbReference type="EMBL" id="FAXA01000260">
    <property type="protein sequence ID" value="CUV02448.1"/>
    <property type="molecule type" value="Genomic_DNA"/>
</dbReference>
<dbReference type="HAMAP" id="MF_01491">
    <property type="entry name" value="RNase_J_bact"/>
    <property type="match status" value="1"/>
</dbReference>
<dbReference type="NCBIfam" id="TIGR00649">
    <property type="entry name" value="MG423"/>
    <property type="match status" value="1"/>
</dbReference>
<dbReference type="Gene3D" id="3.10.20.580">
    <property type="match status" value="1"/>
</dbReference>
<sequence>MMALEYEDDIIIVDCGVQFPEEGMFGVDLIIPDISYLKERVDKVRAILITHGHEDHIGALPFILPQLQCPVYAPRLAHGLITAKLKERRAARDSVVNPIDPGVVHQIGEAFEVSWFRVCHSIPDAMGIAIGTPLGTVIHTGDFKIDHTPVDGRIFDLPSLSHYGDDGVLLLCSDSTYAEVPGYTTSERVVGEALDRAIGEAEGRVLVATFASLVSRVQQVVDAADKHGRKVSIVGRSMVDTVKVATDLGYLKVPEGTLVPLAETRKLAPEKVVLMTTGSQGEPTSALVRIAKQEHRDVNIMAGDTVVISATPIPGNELPVSHTIDNLLRQGAKVLYDRIATVHVHGHASQEELKLVLRLVRPKYFVPVHGEYRHLTAHAQLAWDLDVAKDGIFVMEDGDVLELSEGGARMDERVSAGPIFVDGLTTRDIQSPVLGERKSLSKDGVVVVIVTTDISSGKLVGEPAAVASGFLDESETGTLFEELSVAVAQELASNWSGTKENSENGGLKTKVKETARSFISGAVRRSPMIIPVVLEV</sequence>
<dbReference type="Gene3D" id="3.40.50.10710">
    <property type="entry name" value="Metallo-hydrolase/oxidoreductase"/>
    <property type="match status" value="1"/>
</dbReference>
<dbReference type="InterPro" id="IPR055132">
    <property type="entry name" value="RNase_J_b_CASP"/>
</dbReference>
<name>A0A160V9C0_9ZZZZ</name>
<evidence type="ECO:0000256" key="8">
    <source>
        <dbReference type="ARBA" id="ARBA00022884"/>
    </source>
</evidence>
<evidence type="ECO:0000256" key="2">
    <source>
        <dbReference type="ARBA" id="ARBA00022722"/>
    </source>
</evidence>
<dbReference type="InterPro" id="IPR001279">
    <property type="entry name" value="Metallo-B-lactamas"/>
</dbReference>
<keyword evidence="6" id="KW-0862">Zinc</keyword>
<dbReference type="PANTHER" id="PTHR43694">
    <property type="entry name" value="RIBONUCLEASE J"/>
    <property type="match status" value="1"/>
</dbReference>
<dbReference type="Pfam" id="PF17770">
    <property type="entry name" value="RNase_J_C"/>
    <property type="match status" value="1"/>
</dbReference>
<dbReference type="Pfam" id="PF00753">
    <property type="entry name" value="Lactamase_B"/>
    <property type="match status" value="1"/>
</dbReference>
<organism evidence="10">
    <name type="scientific">hydrothermal vent metagenome</name>
    <dbReference type="NCBI Taxonomy" id="652676"/>
    <lineage>
        <taxon>unclassified sequences</taxon>
        <taxon>metagenomes</taxon>
        <taxon>ecological metagenomes</taxon>
    </lineage>
</organism>
<keyword evidence="7" id="KW-0269">Exonuclease</keyword>
<dbReference type="PANTHER" id="PTHR43694:SF1">
    <property type="entry name" value="RIBONUCLEASE J"/>
    <property type="match status" value="1"/>
</dbReference>
<keyword evidence="5" id="KW-0378">Hydrolase</keyword>
<dbReference type="SUPFAM" id="SSF56281">
    <property type="entry name" value="Metallo-hydrolase/oxidoreductase"/>
    <property type="match status" value="1"/>
</dbReference>
<dbReference type="InterPro" id="IPR042173">
    <property type="entry name" value="RNase_J_2"/>
</dbReference>
<feature type="domain" description="Metallo-beta-lactamase" evidence="9">
    <location>
        <begin position="1"/>
        <end position="194"/>
    </location>
</feature>
<reference evidence="10" key="1">
    <citation type="submission" date="2015-10" db="EMBL/GenBank/DDBJ databases">
        <authorList>
            <person name="Gilbert D.G."/>
        </authorList>
    </citation>
    <scope>NUCLEOTIDE SEQUENCE</scope>
</reference>
<dbReference type="InterPro" id="IPR011108">
    <property type="entry name" value="RMMBL"/>
</dbReference>
<keyword evidence="3" id="KW-0479">Metal-binding</keyword>
<dbReference type="Gene3D" id="3.60.15.10">
    <property type="entry name" value="Ribonuclease Z/Hydroxyacylglutathione hydrolase-like"/>
    <property type="match status" value="1"/>
</dbReference>
<evidence type="ECO:0000256" key="6">
    <source>
        <dbReference type="ARBA" id="ARBA00022833"/>
    </source>
</evidence>
<dbReference type="GO" id="GO:0003723">
    <property type="term" value="F:RNA binding"/>
    <property type="evidence" value="ECO:0007669"/>
    <property type="project" value="UniProtKB-KW"/>
</dbReference>
<dbReference type="Pfam" id="PF07521">
    <property type="entry name" value="RMMBL"/>
    <property type="match status" value="1"/>
</dbReference>
<evidence type="ECO:0000256" key="3">
    <source>
        <dbReference type="ARBA" id="ARBA00022723"/>
    </source>
</evidence>
<keyword evidence="4" id="KW-0255">Endonuclease</keyword>
<dbReference type="InterPro" id="IPR004613">
    <property type="entry name" value="RNase_J"/>
</dbReference>
<gene>
    <name evidence="10" type="ORF">MGWOODY_Clf1813</name>
</gene>
<dbReference type="GO" id="GO:0008270">
    <property type="term" value="F:zinc ion binding"/>
    <property type="evidence" value="ECO:0007669"/>
    <property type="project" value="InterPro"/>
</dbReference>
<evidence type="ECO:0000259" key="9">
    <source>
        <dbReference type="SMART" id="SM00849"/>
    </source>
</evidence>
<keyword evidence="1" id="KW-0963">Cytoplasm</keyword>
<evidence type="ECO:0000256" key="5">
    <source>
        <dbReference type="ARBA" id="ARBA00022801"/>
    </source>
</evidence>
<dbReference type="SMART" id="SM00849">
    <property type="entry name" value="Lactamase_B"/>
    <property type="match status" value="1"/>
</dbReference>
<protein>
    <submittedName>
        <fullName evidence="10">Ribonuclease J2 (Endoribonuclease in RNA processing)</fullName>
    </submittedName>
</protein>
<dbReference type="GO" id="GO:0004534">
    <property type="term" value="F:5'-3' RNA exonuclease activity"/>
    <property type="evidence" value="ECO:0007669"/>
    <property type="project" value="InterPro"/>
</dbReference>
<dbReference type="CDD" id="cd07714">
    <property type="entry name" value="RNaseJ_MBL-fold"/>
    <property type="match status" value="1"/>
</dbReference>
<evidence type="ECO:0000256" key="7">
    <source>
        <dbReference type="ARBA" id="ARBA00022839"/>
    </source>
</evidence>
<keyword evidence="8" id="KW-0694">RNA-binding</keyword>